<reference evidence="4" key="1">
    <citation type="journal article" date="2019" name="Int. J. Syst. Evol. Microbiol.">
        <title>The Global Catalogue of Microorganisms (GCM) 10K type strain sequencing project: providing services to taxonomists for standard genome sequencing and annotation.</title>
        <authorList>
            <consortium name="The Broad Institute Genomics Platform"/>
            <consortium name="The Broad Institute Genome Sequencing Center for Infectious Disease"/>
            <person name="Wu L."/>
            <person name="Ma J."/>
        </authorList>
    </citation>
    <scope>NUCLEOTIDE SEQUENCE [LARGE SCALE GENOMIC DNA]</scope>
    <source>
        <strain evidence="4">JCM 3272</strain>
    </source>
</reference>
<feature type="domain" description="YCII-related" evidence="2">
    <location>
        <begin position="20"/>
        <end position="103"/>
    </location>
</feature>
<sequence>MKQYLLTVVEPSTGEPPAPEEMAKIAARVEQLDREVKEAGVWVFSGGVHPPSSATLLRPKGDDVLVTDGPFAEGKEHIGGLMVLRCADLDEALEWARRAVAATSLPIEVRPFR</sequence>
<keyword evidence="4" id="KW-1185">Reference proteome</keyword>
<dbReference type="Gene3D" id="3.30.70.1060">
    <property type="entry name" value="Dimeric alpha+beta barrel"/>
    <property type="match status" value="1"/>
</dbReference>
<evidence type="ECO:0000313" key="3">
    <source>
        <dbReference type="EMBL" id="GAA2328687.1"/>
    </source>
</evidence>
<dbReference type="SUPFAM" id="SSF54909">
    <property type="entry name" value="Dimeric alpha+beta barrel"/>
    <property type="match status" value="1"/>
</dbReference>
<evidence type="ECO:0000259" key="2">
    <source>
        <dbReference type="Pfam" id="PF03795"/>
    </source>
</evidence>
<evidence type="ECO:0000256" key="1">
    <source>
        <dbReference type="ARBA" id="ARBA00007689"/>
    </source>
</evidence>
<protein>
    <submittedName>
        <fullName evidence="3">YciI family protein</fullName>
    </submittedName>
</protein>
<dbReference type="PANTHER" id="PTHR35174:SF3">
    <property type="entry name" value="BLL7171 PROTEIN"/>
    <property type="match status" value="1"/>
</dbReference>
<organism evidence="3 4">
    <name type="scientific">Dactylosporangium salmoneum</name>
    <dbReference type="NCBI Taxonomy" id="53361"/>
    <lineage>
        <taxon>Bacteria</taxon>
        <taxon>Bacillati</taxon>
        <taxon>Actinomycetota</taxon>
        <taxon>Actinomycetes</taxon>
        <taxon>Micromonosporales</taxon>
        <taxon>Micromonosporaceae</taxon>
        <taxon>Dactylosporangium</taxon>
    </lineage>
</organism>
<dbReference type="RefSeq" id="WP_344610590.1">
    <property type="nucleotide sequence ID" value="NZ_BAAARV010000005.1"/>
</dbReference>
<dbReference type="InterPro" id="IPR005545">
    <property type="entry name" value="YCII"/>
</dbReference>
<name>A0ABP5SD91_9ACTN</name>
<dbReference type="InterPro" id="IPR011008">
    <property type="entry name" value="Dimeric_a/b-barrel"/>
</dbReference>
<dbReference type="EMBL" id="BAAARV010000005">
    <property type="protein sequence ID" value="GAA2328687.1"/>
    <property type="molecule type" value="Genomic_DNA"/>
</dbReference>
<comment type="caution">
    <text evidence="3">The sequence shown here is derived from an EMBL/GenBank/DDBJ whole genome shotgun (WGS) entry which is preliminary data.</text>
</comment>
<proteinExistence type="inferred from homology"/>
<dbReference type="Proteomes" id="UP001501444">
    <property type="component" value="Unassembled WGS sequence"/>
</dbReference>
<accession>A0ABP5SD91</accession>
<dbReference type="Pfam" id="PF03795">
    <property type="entry name" value="YCII"/>
    <property type="match status" value="1"/>
</dbReference>
<dbReference type="PANTHER" id="PTHR35174">
    <property type="entry name" value="BLL7171 PROTEIN-RELATED"/>
    <property type="match status" value="1"/>
</dbReference>
<gene>
    <name evidence="3" type="ORF">GCM10010170_005540</name>
</gene>
<comment type="similarity">
    <text evidence="1">Belongs to the YciI family.</text>
</comment>
<evidence type="ECO:0000313" key="4">
    <source>
        <dbReference type="Proteomes" id="UP001501444"/>
    </source>
</evidence>